<dbReference type="PROSITE" id="PS50937">
    <property type="entry name" value="HTH_MERR_2"/>
    <property type="match status" value="1"/>
</dbReference>
<reference evidence="3 4" key="1">
    <citation type="submission" date="2015-10" db="EMBL/GenBank/DDBJ databases">
        <authorList>
            <person name="Gilbert D.G."/>
        </authorList>
    </citation>
    <scope>NUCLEOTIDE SEQUENCE [LARGE SCALE GENOMIC DNA]</scope>
    <source>
        <strain evidence="3 4">NRRL B-16712</strain>
    </source>
</reference>
<dbReference type="PRINTS" id="PR00040">
    <property type="entry name" value="HTHMERR"/>
</dbReference>
<dbReference type="PROSITE" id="PS00552">
    <property type="entry name" value="HTH_MERR_1"/>
    <property type="match status" value="1"/>
</dbReference>
<dbReference type="RefSeq" id="WP_067708271.1">
    <property type="nucleotide sequence ID" value="NZ_LLZH01000347.1"/>
</dbReference>
<dbReference type="PANTHER" id="PTHR30204:SF93">
    <property type="entry name" value="HTH MERR-TYPE DOMAIN-CONTAINING PROTEIN"/>
    <property type="match status" value="1"/>
</dbReference>
<sequence>MEYTIGELAARCGVATHVLRHWEQVGLLAPARRVASRRAYSEADLARVAEIQICKDAGFTLDEIRDLFAAPTLEERRAILRAQLTRVREHITRLTLSRTLLEHGLRCRHDDHRACAHFQEMISARLGGVPLTEALDHP</sequence>
<feature type="domain" description="HTH merR-type" evidence="2">
    <location>
        <begin position="1"/>
        <end position="70"/>
    </location>
</feature>
<dbReference type="InterPro" id="IPR009061">
    <property type="entry name" value="DNA-bd_dom_put_sf"/>
</dbReference>
<dbReference type="SUPFAM" id="SSF46955">
    <property type="entry name" value="Putative DNA-binding domain"/>
    <property type="match status" value="1"/>
</dbReference>
<evidence type="ECO:0000256" key="1">
    <source>
        <dbReference type="ARBA" id="ARBA00023125"/>
    </source>
</evidence>
<proteinExistence type="predicted"/>
<dbReference type="GO" id="GO:0003677">
    <property type="term" value="F:DNA binding"/>
    <property type="evidence" value="ECO:0007669"/>
    <property type="project" value="UniProtKB-KW"/>
</dbReference>
<dbReference type="OrthoDB" id="9802039at2"/>
<dbReference type="InterPro" id="IPR047057">
    <property type="entry name" value="MerR_fam"/>
</dbReference>
<dbReference type="GO" id="GO:0003700">
    <property type="term" value="F:DNA-binding transcription factor activity"/>
    <property type="evidence" value="ECO:0007669"/>
    <property type="project" value="InterPro"/>
</dbReference>
<dbReference type="Gene3D" id="1.10.1660.10">
    <property type="match status" value="1"/>
</dbReference>
<gene>
    <name evidence="3" type="ORF">ADL15_49820</name>
</gene>
<keyword evidence="4" id="KW-1185">Reference proteome</keyword>
<dbReference type="InterPro" id="IPR000551">
    <property type="entry name" value="MerR-type_HTH_dom"/>
</dbReference>
<evidence type="ECO:0000259" key="2">
    <source>
        <dbReference type="PROSITE" id="PS50937"/>
    </source>
</evidence>
<dbReference type="EMBL" id="LLZH01000347">
    <property type="protein sequence ID" value="KUL21852.1"/>
    <property type="molecule type" value="Genomic_DNA"/>
</dbReference>
<comment type="caution">
    <text evidence="3">The sequence shown here is derived from an EMBL/GenBank/DDBJ whole genome shotgun (WGS) entry which is preliminary data.</text>
</comment>
<dbReference type="PANTHER" id="PTHR30204">
    <property type="entry name" value="REDOX-CYCLING DRUG-SENSING TRANSCRIPTIONAL ACTIVATOR SOXR"/>
    <property type="match status" value="1"/>
</dbReference>
<dbReference type="Proteomes" id="UP000053244">
    <property type="component" value="Unassembled WGS sequence"/>
</dbReference>
<name>A0A124G777_9ACTN</name>
<organism evidence="3 4">
    <name type="scientific">Actinoplanes awajinensis subsp. mycoplanecinus</name>
    <dbReference type="NCBI Taxonomy" id="135947"/>
    <lineage>
        <taxon>Bacteria</taxon>
        <taxon>Bacillati</taxon>
        <taxon>Actinomycetota</taxon>
        <taxon>Actinomycetes</taxon>
        <taxon>Micromonosporales</taxon>
        <taxon>Micromonosporaceae</taxon>
        <taxon>Actinoplanes</taxon>
    </lineage>
</organism>
<evidence type="ECO:0000313" key="4">
    <source>
        <dbReference type="Proteomes" id="UP000053244"/>
    </source>
</evidence>
<evidence type="ECO:0000313" key="3">
    <source>
        <dbReference type="EMBL" id="KUL21852.1"/>
    </source>
</evidence>
<dbReference type="SMART" id="SM00422">
    <property type="entry name" value="HTH_MERR"/>
    <property type="match status" value="1"/>
</dbReference>
<keyword evidence="1" id="KW-0238">DNA-binding</keyword>
<dbReference type="AlphaFoldDB" id="A0A124G777"/>
<dbReference type="Pfam" id="PF13411">
    <property type="entry name" value="MerR_1"/>
    <property type="match status" value="1"/>
</dbReference>
<protein>
    <submittedName>
        <fullName evidence="3">MerR family transcriptional regulator</fullName>
    </submittedName>
</protein>
<accession>A0A124G777</accession>